<evidence type="ECO:0000256" key="4">
    <source>
        <dbReference type="ARBA" id="ARBA00023136"/>
    </source>
</evidence>
<evidence type="ECO:0000259" key="6">
    <source>
        <dbReference type="PROSITE" id="PS50850"/>
    </source>
</evidence>
<feature type="transmembrane region" description="Helical" evidence="5">
    <location>
        <begin position="200"/>
        <end position="219"/>
    </location>
</feature>
<keyword evidence="3 5" id="KW-1133">Transmembrane helix</keyword>
<feature type="transmembrane region" description="Helical" evidence="5">
    <location>
        <begin position="270"/>
        <end position="290"/>
    </location>
</feature>
<evidence type="ECO:0000313" key="7">
    <source>
        <dbReference type="EMBL" id="MCL7344385.1"/>
    </source>
</evidence>
<dbReference type="AlphaFoldDB" id="A0AAE3FK25"/>
<dbReference type="GO" id="GO:0046943">
    <property type="term" value="F:carboxylic acid transmembrane transporter activity"/>
    <property type="evidence" value="ECO:0007669"/>
    <property type="project" value="TreeGrafter"/>
</dbReference>
<reference evidence="7" key="1">
    <citation type="submission" date="2022-05" db="EMBL/GenBank/DDBJ databases">
        <title>Metagenome Sequencing of an Archaeal-Dominated Microbial Community from a Hot Spring at the Los Azufres Geothermal Field, Mexico.</title>
        <authorList>
            <person name="Marin-Paredes R."/>
            <person name="Martinez-Romero E."/>
            <person name="Servin-Garciduenas L.E."/>
        </authorList>
    </citation>
    <scope>NUCLEOTIDE SEQUENCE</scope>
    <source>
        <strain evidence="7">AZ1-454</strain>
    </source>
</reference>
<feature type="transmembrane region" description="Helical" evidence="5">
    <location>
        <begin position="296"/>
        <end position="318"/>
    </location>
</feature>
<gene>
    <name evidence="7" type="ORF">TQ35_007425</name>
</gene>
<organism evidence="7">
    <name type="scientific">Candidatus Aramenus sulfurataquae</name>
    <dbReference type="NCBI Taxonomy" id="1326980"/>
    <lineage>
        <taxon>Archaea</taxon>
        <taxon>Thermoproteota</taxon>
        <taxon>Thermoprotei</taxon>
        <taxon>Sulfolobales</taxon>
        <taxon>Sulfolobaceae</taxon>
        <taxon>Candidatus Aramenus</taxon>
    </lineage>
</organism>
<feature type="transmembrane region" description="Helical" evidence="5">
    <location>
        <begin position="132"/>
        <end position="154"/>
    </location>
</feature>
<dbReference type="PROSITE" id="PS00217">
    <property type="entry name" value="SUGAR_TRANSPORT_2"/>
    <property type="match status" value="1"/>
</dbReference>
<dbReference type="GO" id="GO:0005886">
    <property type="term" value="C:plasma membrane"/>
    <property type="evidence" value="ECO:0007669"/>
    <property type="project" value="TreeGrafter"/>
</dbReference>
<evidence type="ECO:0000256" key="2">
    <source>
        <dbReference type="ARBA" id="ARBA00022692"/>
    </source>
</evidence>
<dbReference type="CDD" id="cd17316">
    <property type="entry name" value="MFS_SV2_like"/>
    <property type="match status" value="1"/>
</dbReference>
<feature type="transmembrane region" description="Helical" evidence="5">
    <location>
        <begin position="330"/>
        <end position="352"/>
    </location>
</feature>
<evidence type="ECO:0000256" key="5">
    <source>
        <dbReference type="SAM" id="Phobius"/>
    </source>
</evidence>
<keyword evidence="4 5" id="KW-0472">Membrane</keyword>
<protein>
    <submittedName>
        <fullName evidence="7">MFS transporter</fullName>
    </submittedName>
</protein>
<comment type="subcellular location">
    <subcellularLocation>
        <location evidence="1">Membrane</location>
        <topology evidence="1">Multi-pass membrane protein</topology>
    </subcellularLocation>
</comment>
<evidence type="ECO:0000256" key="3">
    <source>
        <dbReference type="ARBA" id="ARBA00022989"/>
    </source>
</evidence>
<dbReference type="Pfam" id="PF07690">
    <property type="entry name" value="MFS_1"/>
    <property type="match status" value="1"/>
</dbReference>
<feature type="transmembrane region" description="Helical" evidence="5">
    <location>
        <begin position="358"/>
        <end position="383"/>
    </location>
</feature>
<sequence length="391" mass="41973">MKQYIHATIASTLAWAGNIYDLLLLTYVYPELMRAFSLNYLLISVLFALGLIGRVIGGFAFGKYADSIGRKPVLLLGTGGYAAFQGVLAFSPNALLLFASRFLEGVFMGAQWTAGTVIAYEQAPQSMKGVVTGIVQTGYGIGYALTGVTYLAFLPTIEESWRYFLLVGSLPLLVVPYAHLKVKESKVTSTGTAKVKYKDYLPVLIRATAGMSGMFVAYFCFFGNYETVEEKFFGISPSTVGEILTVANVVLALSFLLFGRLADYVGKSRLIYAGLVTLTVSTPFAIPLFLPHDSLSVLIGTTVYSFSDGFWPLMPLLIAEAVPMEVRGALAGLSYNIGGLVGGLADVALGVVDSLYGLSALVNAMFALQFVAILVVFVSVITWPKSGTRVA</sequence>
<evidence type="ECO:0000256" key="1">
    <source>
        <dbReference type="ARBA" id="ARBA00004141"/>
    </source>
</evidence>
<keyword evidence="2 5" id="KW-0812">Transmembrane</keyword>
<dbReference type="PANTHER" id="PTHR23508:SF10">
    <property type="entry name" value="CARBOXYLIC ACID TRANSPORTER PROTEIN HOMOLOG"/>
    <property type="match status" value="1"/>
</dbReference>
<dbReference type="Gene3D" id="1.20.1250.20">
    <property type="entry name" value="MFS general substrate transporter like domains"/>
    <property type="match status" value="2"/>
</dbReference>
<name>A0AAE3FK25_9CREN</name>
<feature type="transmembrane region" description="Helical" evidence="5">
    <location>
        <begin position="7"/>
        <end position="29"/>
    </location>
</feature>
<dbReference type="InterPro" id="IPR020846">
    <property type="entry name" value="MFS_dom"/>
</dbReference>
<feature type="transmembrane region" description="Helical" evidence="5">
    <location>
        <begin position="239"/>
        <end position="258"/>
    </location>
</feature>
<feature type="transmembrane region" description="Helical" evidence="5">
    <location>
        <begin position="41"/>
        <end position="61"/>
    </location>
</feature>
<dbReference type="InterPro" id="IPR036259">
    <property type="entry name" value="MFS_trans_sf"/>
</dbReference>
<dbReference type="EMBL" id="JZWS02000008">
    <property type="protein sequence ID" value="MCL7344385.1"/>
    <property type="molecule type" value="Genomic_DNA"/>
</dbReference>
<dbReference type="InterPro" id="IPR005829">
    <property type="entry name" value="Sugar_transporter_CS"/>
</dbReference>
<feature type="domain" description="Major facilitator superfamily (MFS) profile" evidence="6">
    <location>
        <begin position="7"/>
        <end position="387"/>
    </location>
</feature>
<dbReference type="PANTHER" id="PTHR23508">
    <property type="entry name" value="CARBOXYLIC ACID TRANSPORTER PROTEIN HOMOLOG"/>
    <property type="match status" value="1"/>
</dbReference>
<comment type="caution">
    <text evidence="7">The sequence shown here is derived from an EMBL/GenBank/DDBJ whole genome shotgun (WGS) entry which is preliminary data.</text>
</comment>
<accession>A0AAE3FK25</accession>
<proteinExistence type="predicted"/>
<dbReference type="SUPFAM" id="SSF103473">
    <property type="entry name" value="MFS general substrate transporter"/>
    <property type="match status" value="1"/>
</dbReference>
<dbReference type="PROSITE" id="PS50850">
    <property type="entry name" value="MFS"/>
    <property type="match status" value="1"/>
</dbReference>
<dbReference type="InterPro" id="IPR011701">
    <property type="entry name" value="MFS"/>
</dbReference>
<feature type="transmembrane region" description="Helical" evidence="5">
    <location>
        <begin position="73"/>
        <end position="90"/>
    </location>
</feature>